<reference evidence="1 2" key="1">
    <citation type="submission" date="2016-01" db="EMBL/GenBank/DDBJ databases">
        <title>Genome Sequences of Twelve Sporeforming Bacillus Species Isolated from Foods.</title>
        <authorList>
            <person name="Berendsen E.M."/>
            <person name="Wells-Bennik M.H."/>
            <person name="Krawcyk A.O."/>
            <person name="De Jong A."/>
            <person name="Holsappel S."/>
            <person name="Eijlander R.T."/>
            <person name="Kuipers O.P."/>
        </authorList>
    </citation>
    <scope>NUCLEOTIDE SEQUENCE [LARGE SCALE GENOMIC DNA]</scope>
    <source>
        <strain evidence="1 2">B4098</strain>
    </source>
</reference>
<protein>
    <submittedName>
        <fullName evidence="1">Uncharacterized protein</fullName>
    </submittedName>
</protein>
<dbReference type="Proteomes" id="UP000075288">
    <property type="component" value="Unassembled WGS sequence"/>
</dbReference>
<dbReference type="EMBL" id="LQYG01000069">
    <property type="protein sequence ID" value="KYC61484.1"/>
    <property type="molecule type" value="Genomic_DNA"/>
</dbReference>
<comment type="caution">
    <text evidence="1">The sequence shown here is derived from an EMBL/GenBank/DDBJ whole genome shotgun (WGS) entry which is preliminary data.</text>
</comment>
<name>A0A150JXM5_HEYCO</name>
<accession>A0A150JXM5</accession>
<dbReference type="AlphaFoldDB" id="A0A150JXM5"/>
<gene>
    <name evidence="1" type="ORF">B4098_2039</name>
</gene>
<evidence type="ECO:0000313" key="2">
    <source>
        <dbReference type="Proteomes" id="UP000075288"/>
    </source>
</evidence>
<organism evidence="1 2">
    <name type="scientific">Heyndrickxia coagulans</name>
    <name type="common">Weizmannia coagulans</name>
    <dbReference type="NCBI Taxonomy" id="1398"/>
    <lineage>
        <taxon>Bacteria</taxon>
        <taxon>Bacillati</taxon>
        <taxon>Bacillota</taxon>
        <taxon>Bacilli</taxon>
        <taxon>Bacillales</taxon>
        <taxon>Bacillaceae</taxon>
        <taxon>Heyndrickxia</taxon>
    </lineage>
</organism>
<proteinExistence type="predicted"/>
<dbReference type="PATRIC" id="fig|1398.26.peg.217"/>
<sequence length="47" mass="5460">MEASGGLTDGTAKRARLRRDELEKWGFNIGGLRLIERQREVPQYEQQ</sequence>
<evidence type="ECO:0000313" key="1">
    <source>
        <dbReference type="EMBL" id="KYC61484.1"/>
    </source>
</evidence>